<dbReference type="Pfam" id="PF00501">
    <property type="entry name" value="AMP-binding"/>
    <property type="match status" value="1"/>
</dbReference>
<keyword evidence="4" id="KW-0067">ATP-binding</keyword>
<keyword evidence="3" id="KW-0547">Nucleotide-binding</keyword>
<evidence type="ECO:0000256" key="2">
    <source>
        <dbReference type="ARBA" id="ARBA00022598"/>
    </source>
</evidence>
<dbReference type="GO" id="GO:0005524">
    <property type="term" value="F:ATP binding"/>
    <property type="evidence" value="ECO:0007669"/>
    <property type="project" value="UniProtKB-KW"/>
</dbReference>
<dbReference type="Gene3D" id="3.40.50.12780">
    <property type="entry name" value="N-terminal domain of ligase-like"/>
    <property type="match status" value="1"/>
</dbReference>
<organism evidence="8">
    <name type="scientific">Sesamum latifolium</name>
    <dbReference type="NCBI Taxonomy" id="2727402"/>
    <lineage>
        <taxon>Eukaryota</taxon>
        <taxon>Viridiplantae</taxon>
        <taxon>Streptophyta</taxon>
        <taxon>Embryophyta</taxon>
        <taxon>Tracheophyta</taxon>
        <taxon>Spermatophyta</taxon>
        <taxon>Magnoliopsida</taxon>
        <taxon>eudicotyledons</taxon>
        <taxon>Gunneridae</taxon>
        <taxon>Pentapetalae</taxon>
        <taxon>asterids</taxon>
        <taxon>lamiids</taxon>
        <taxon>Lamiales</taxon>
        <taxon>Pedaliaceae</taxon>
        <taxon>Sesamum</taxon>
    </lineage>
</organism>
<reference evidence="8" key="1">
    <citation type="submission" date="2020-06" db="EMBL/GenBank/DDBJ databases">
        <authorList>
            <person name="Li T."/>
            <person name="Hu X."/>
            <person name="Zhang T."/>
            <person name="Song X."/>
            <person name="Zhang H."/>
            <person name="Dai N."/>
            <person name="Sheng W."/>
            <person name="Hou X."/>
            <person name="Wei L."/>
        </authorList>
    </citation>
    <scope>NUCLEOTIDE SEQUENCE</scope>
    <source>
        <strain evidence="8">KEN1</strain>
        <tissue evidence="8">Leaf</tissue>
    </source>
</reference>
<reference evidence="8" key="2">
    <citation type="journal article" date="2024" name="Plant">
        <title>Genomic evolution and insights into agronomic trait innovations of Sesamum species.</title>
        <authorList>
            <person name="Miao H."/>
            <person name="Wang L."/>
            <person name="Qu L."/>
            <person name="Liu H."/>
            <person name="Sun Y."/>
            <person name="Le M."/>
            <person name="Wang Q."/>
            <person name="Wei S."/>
            <person name="Zheng Y."/>
            <person name="Lin W."/>
            <person name="Duan Y."/>
            <person name="Cao H."/>
            <person name="Xiong S."/>
            <person name="Wang X."/>
            <person name="Wei L."/>
            <person name="Li C."/>
            <person name="Ma Q."/>
            <person name="Ju M."/>
            <person name="Zhao R."/>
            <person name="Li G."/>
            <person name="Mu C."/>
            <person name="Tian Q."/>
            <person name="Mei H."/>
            <person name="Zhang T."/>
            <person name="Gao T."/>
            <person name="Zhang H."/>
        </authorList>
    </citation>
    <scope>NUCLEOTIDE SEQUENCE</scope>
    <source>
        <strain evidence="8">KEN1</strain>
    </source>
</reference>
<dbReference type="InterPro" id="IPR011990">
    <property type="entry name" value="TPR-like_helical_dom_sf"/>
</dbReference>
<evidence type="ECO:0000256" key="5">
    <source>
        <dbReference type="PROSITE-ProRule" id="PRU00339"/>
    </source>
</evidence>
<feature type="compositionally biased region" description="Polar residues" evidence="6">
    <location>
        <begin position="155"/>
        <end position="166"/>
    </location>
</feature>
<name>A0AAW2W9W5_9LAMI</name>
<proteinExistence type="inferred from homology"/>
<dbReference type="InterPro" id="IPR019734">
    <property type="entry name" value="TPR_rpt"/>
</dbReference>
<dbReference type="PANTHER" id="PTHR43272">
    <property type="entry name" value="LONG-CHAIN-FATTY-ACID--COA LIGASE"/>
    <property type="match status" value="1"/>
</dbReference>
<evidence type="ECO:0000256" key="4">
    <source>
        <dbReference type="ARBA" id="ARBA00022840"/>
    </source>
</evidence>
<keyword evidence="5" id="KW-0802">TPR repeat</keyword>
<comment type="caution">
    <text evidence="8">The sequence shown here is derived from an EMBL/GenBank/DDBJ whole genome shotgun (WGS) entry which is preliminary data.</text>
</comment>
<dbReference type="PROSITE" id="PS50005">
    <property type="entry name" value="TPR"/>
    <property type="match status" value="1"/>
</dbReference>
<protein>
    <submittedName>
        <fullName evidence="8">Long chain acyl-CoA synthetase 9, chloroplastic</fullName>
    </submittedName>
</protein>
<dbReference type="AlphaFoldDB" id="A0AAW2W9W5"/>
<dbReference type="PANTHER" id="PTHR43272:SF83">
    <property type="entry name" value="ACYL-COA SYNTHETASE LONG-CHAIN, ISOFORM J"/>
    <property type="match status" value="1"/>
</dbReference>
<comment type="similarity">
    <text evidence="1">Belongs to the ATP-dependent AMP-binding enzyme family.</text>
</comment>
<dbReference type="InterPro" id="IPR000873">
    <property type="entry name" value="AMP-dep_synth/lig_dom"/>
</dbReference>
<evidence type="ECO:0000259" key="7">
    <source>
        <dbReference type="Pfam" id="PF00501"/>
    </source>
</evidence>
<dbReference type="Pfam" id="PF00515">
    <property type="entry name" value="TPR_1"/>
    <property type="match status" value="1"/>
</dbReference>
<feature type="region of interest" description="Disordered" evidence="6">
    <location>
        <begin position="323"/>
        <end position="396"/>
    </location>
</feature>
<dbReference type="SUPFAM" id="SSF56801">
    <property type="entry name" value="Acetyl-CoA synthetase-like"/>
    <property type="match status" value="1"/>
</dbReference>
<feature type="compositionally biased region" description="Basic residues" evidence="6">
    <location>
        <begin position="346"/>
        <end position="355"/>
    </location>
</feature>
<evidence type="ECO:0000313" key="8">
    <source>
        <dbReference type="EMBL" id="KAL0438096.1"/>
    </source>
</evidence>
<gene>
    <name evidence="8" type="ORF">Slati_2292600</name>
</gene>
<dbReference type="SUPFAM" id="SSF48452">
    <property type="entry name" value="TPR-like"/>
    <property type="match status" value="1"/>
</dbReference>
<accession>A0AAW2W9W5</accession>
<feature type="repeat" description="TPR" evidence="5">
    <location>
        <begin position="49"/>
        <end position="82"/>
    </location>
</feature>
<feature type="compositionally biased region" description="Polar residues" evidence="6">
    <location>
        <begin position="135"/>
        <end position="144"/>
    </location>
</feature>
<sequence>MQIAGCQTFDQKILAETFKSQGNKAMQSKLYTEAIELYTFAIALCEDNAVYYCNRAAAYTQIHRYADAVQDCLKSIEINPNYSKAYSRLGFAYYAQGKYRDAIDKGFNKEVTNTQTYRKVAEQKLKEEQQRAGPGQSSTSTSHEQSNHQHGGGSRSNAAGTPPFTSMPFNINGLPADITSMLMNMAGNAFQDHTLKMDMKERMKLELHLMGINRMIAMEDHRQVELGRTTRPRELTGGLDLISYYKLLPHHEFFCKKSGSVSLLDTHYLYDVVGDTDIRKGEGMQLDQLIQNIFPRDTNSCIQPFNLDVLRGAFHLQESASVDLPPSEKGIPTVAVKPKSEFTAKDKHKKHKGKDRKKDKELKKHKHRSKEEKEKKKDKNHQKRKRDVDEDTNGSKKHKKSKKLICYPSIKPVNYYSHLSFSMQNCQEDPLDISPVKVFLDVAVLEILPSVFTASFSKLDTSSEASLSLSEGVFGVITPDFIAFGFLGSILQMGPYYVGVIIPLVVTLLVRGTKKGKKRGLPVDVGGEPGYAIRNYRFSSPVQSAWEGVTTLAELFEQSCKKHSNMRLLGTRKLIAREMEISDGRSFEKLHLGDYEWLSYGQVFEAVCNFASGLVQLGHEKGERAAIFADTREEWFIALQACFRRNVTVVTIYASLGEEALCHSFNETEVTTVICGYKELKKIANVSGQLDTVKRIICMDDEFQSDASLVSASSSWTITSFSDVEKLGRENPVDPDLPLSADIAVIMYTSGSTGGNSTISAVMTIVPGLGNQDVYLAYLPLAHILELAAENVIAAIGSSIGYGSPLTLTDTSNKIKRGTKGDATALRPTLMTAVPAILDRVRDGVRKKIDATGGLSKKLFDLAYARRLSAINGSWFGAWGLERFLWNLLVFRKVRAILGGRIRFILSGGAPLSGDTQRFINMPWEITRHIVKHARTRRNSNTRIYDLAPIGQGYGLTETSAGGTFSEYDDTSVGRVGAPLPCSIIKLVDWPEGGYLISDSPKARGEIVIGGPNVTLGYFKNDDKTKEVYKVDERGTRWFYTGDIGQFHADGCLEIIDRKKDIVKLQHGEYVSLGKVEAALIVSPYVDNIMLHADSFHSYCVALVVASQASLEAWASKQGITYSDFSDLCEKERNSEGSLHFITQAKAAKLEKFEIPARIKLLSEPWTPESGLVTAALKLKREVIRKTFSDDLAKLYSS</sequence>
<dbReference type="GO" id="GO:0016020">
    <property type="term" value="C:membrane"/>
    <property type="evidence" value="ECO:0007669"/>
    <property type="project" value="TreeGrafter"/>
</dbReference>
<dbReference type="InterPro" id="IPR042099">
    <property type="entry name" value="ANL_N_sf"/>
</dbReference>
<dbReference type="GO" id="GO:0004467">
    <property type="term" value="F:long-chain fatty acid-CoA ligase activity"/>
    <property type="evidence" value="ECO:0007669"/>
    <property type="project" value="TreeGrafter"/>
</dbReference>
<evidence type="ECO:0000256" key="3">
    <source>
        <dbReference type="ARBA" id="ARBA00022741"/>
    </source>
</evidence>
<dbReference type="SMART" id="SM00028">
    <property type="entry name" value="TPR"/>
    <property type="match status" value="3"/>
</dbReference>
<keyword evidence="2" id="KW-0436">Ligase</keyword>
<dbReference type="Gene3D" id="1.25.40.10">
    <property type="entry name" value="Tetratricopeptide repeat domain"/>
    <property type="match status" value="1"/>
</dbReference>
<feature type="domain" description="AMP-dependent synthetase/ligase" evidence="7">
    <location>
        <begin position="592"/>
        <end position="1019"/>
    </location>
</feature>
<feature type="region of interest" description="Disordered" evidence="6">
    <location>
        <begin position="124"/>
        <end position="166"/>
    </location>
</feature>
<dbReference type="EMBL" id="JACGWN010000008">
    <property type="protein sequence ID" value="KAL0438096.1"/>
    <property type="molecule type" value="Genomic_DNA"/>
</dbReference>
<dbReference type="GO" id="GO:0005783">
    <property type="term" value="C:endoplasmic reticulum"/>
    <property type="evidence" value="ECO:0007669"/>
    <property type="project" value="TreeGrafter"/>
</dbReference>
<evidence type="ECO:0000256" key="6">
    <source>
        <dbReference type="SAM" id="MobiDB-lite"/>
    </source>
</evidence>
<evidence type="ECO:0000256" key="1">
    <source>
        <dbReference type="ARBA" id="ARBA00006432"/>
    </source>
</evidence>